<protein>
    <submittedName>
        <fullName evidence="2">Uncharacterized protein</fullName>
    </submittedName>
</protein>
<evidence type="ECO:0000313" key="3">
    <source>
        <dbReference type="Proteomes" id="UP000229569"/>
    </source>
</evidence>
<proteinExistence type="predicted"/>
<feature type="non-terminal residue" evidence="2">
    <location>
        <position position="94"/>
    </location>
</feature>
<reference evidence="3" key="1">
    <citation type="submission" date="2017-09" db="EMBL/GenBank/DDBJ databases">
        <title>Depth-based differentiation of microbial function through sediment-hosted aquifers and enrichment of novel symbionts in the deep terrestrial subsurface.</title>
        <authorList>
            <person name="Probst A.J."/>
            <person name="Ladd B."/>
            <person name="Jarett J.K."/>
            <person name="Geller-Mcgrath D.E."/>
            <person name="Sieber C.M.K."/>
            <person name="Emerson J.B."/>
            <person name="Anantharaman K."/>
            <person name="Thomas B.C."/>
            <person name="Malmstrom R."/>
            <person name="Stieglmeier M."/>
            <person name="Klingl A."/>
            <person name="Woyke T."/>
            <person name="Ryan C.M."/>
            <person name="Banfield J.F."/>
        </authorList>
    </citation>
    <scope>NUCLEOTIDE SEQUENCE [LARGE SCALE GENOMIC DNA]</scope>
</reference>
<keyword evidence="1" id="KW-0812">Transmembrane</keyword>
<comment type="caution">
    <text evidence="2">The sequence shown here is derived from an EMBL/GenBank/DDBJ whole genome shotgun (WGS) entry which is preliminary data.</text>
</comment>
<dbReference type="AlphaFoldDB" id="A0A2M7Z9F7"/>
<dbReference type="Proteomes" id="UP000229569">
    <property type="component" value="Unassembled WGS sequence"/>
</dbReference>
<gene>
    <name evidence="2" type="ORF">CO134_01320</name>
</gene>
<sequence>MIELNLLPRAIKKQITKKTQYVAMVNNALILTAVFLIVSGLMLASQKYMAYEVNMVNKNNEQMTQPSGIEEINNLMSEASTVQKDFVKWSKILN</sequence>
<evidence type="ECO:0000256" key="1">
    <source>
        <dbReference type="SAM" id="Phobius"/>
    </source>
</evidence>
<name>A0A2M7Z9F7_9BACT</name>
<evidence type="ECO:0000313" key="2">
    <source>
        <dbReference type="EMBL" id="PJA92210.1"/>
    </source>
</evidence>
<accession>A0A2M7Z9F7</accession>
<keyword evidence="1" id="KW-0472">Membrane</keyword>
<feature type="transmembrane region" description="Helical" evidence="1">
    <location>
        <begin position="21"/>
        <end position="44"/>
    </location>
</feature>
<keyword evidence="1" id="KW-1133">Transmembrane helix</keyword>
<dbReference type="EMBL" id="PFVG01000032">
    <property type="protein sequence ID" value="PJA92210.1"/>
    <property type="molecule type" value="Genomic_DNA"/>
</dbReference>
<organism evidence="2 3">
    <name type="scientific">Candidatus Kuenenbacteria bacterium CG_4_9_14_3_um_filter_39_14</name>
    <dbReference type="NCBI Taxonomy" id="1974616"/>
    <lineage>
        <taxon>Bacteria</taxon>
        <taxon>Candidatus Kueneniibacteriota</taxon>
    </lineage>
</organism>